<dbReference type="Proteomes" id="UP000184831">
    <property type="component" value="Unassembled WGS sequence"/>
</dbReference>
<name>A0A1N3FXW4_9MYCO</name>
<keyword evidence="1" id="KW-0812">Transmembrane</keyword>
<feature type="transmembrane region" description="Helical" evidence="1">
    <location>
        <begin position="21"/>
        <end position="39"/>
    </location>
</feature>
<dbReference type="EMBL" id="FSHM01000002">
    <property type="protein sequence ID" value="SIA54364.1"/>
    <property type="molecule type" value="Genomic_DNA"/>
</dbReference>
<dbReference type="Proteomes" id="UP000185210">
    <property type="component" value="Unassembled WGS sequence"/>
</dbReference>
<feature type="transmembrane region" description="Helical" evidence="1">
    <location>
        <begin position="96"/>
        <end position="124"/>
    </location>
</feature>
<accession>A0A1N3FXW4</accession>
<reference evidence="4 5" key="1">
    <citation type="submission" date="2016-11" db="EMBL/GenBank/DDBJ databases">
        <authorList>
            <consortium name="Pathogen Informatics"/>
        </authorList>
    </citation>
    <scope>NUCLEOTIDE SEQUENCE [LARGE SCALE GENOMIC DNA]</scope>
    <source>
        <strain evidence="2 5">104</strain>
        <strain evidence="3 4">696</strain>
    </source>
</reference>
<dbReference type="EMBL" id="FSQE01000017">
    <property type="protein sequence ID" value="SIN50661.1"/>
    <property type="molecule type" value="Genomic_DNA"/>
</dbReference>
<proteinExistence type="predicted"/>
<organism evidence="2 5">
    <name type="scientific">Mycobacteroides abscessus subsp. abscessus</name>
    <dbReference type="NCBI Taxonomy" id="1185650"/>
    <lineage>
        <taxon>Bacteria</taxon>
        <taxon>Bacillati</taxon>
        <taxon>Actinomycetota</taxon>
        <taxon>Actinomycetes</taxon>
        <taxon>Mycobacteriales</taxon>
        <taxon>Mycobacteriaceae</taxon>
        <taxon>Mycobacteroides</taxon>
        <taxon>Mycobacteroides abscessus</taxon>
    </lineage>
</organism>
<sequence>MSRQSAAPRGAGDRASVTGTAPLILGALLFTGMLALGATTGNVPAENKALLFAPVFYSLTVMGGLIASFPGFSILETVLRRRHDPEQGWTRAALTILVLISALFVVACMFALPVVALGIAANGLGVGIALLWSARGPRDGSGAFWALLWVSLALAAVAAAWTTVAILGALS</sequence>
<dbReference type="AlphaFoldDB" id="A0A1N3FXW4"/>
<evidence type="ECO:0000313" key="2">
    <source>
        <dbReference type="EMBL" id="SIA54364.1"/>
    </source>
</evidence>
<feature type="transmembrane region" description="Helical" evidence="1">
    <location>
        <begin position="51"/>
        <end position="75"/>
    </location>
</feature>
<comment type="caution">
    <text evidence="2">The sequence shown here is derived from an EMBL/GenBank/DDBJ whole genome shotgun (WGS) entry which is preliminary data.</text>
</comment>
<feature type="transmembrane region" description="Helical" evidence="1">
    <location>
        <begin position="144"/>
        <end position="170"/>
    </location>
</feature>
<keyword evidence="1" id="KW-0472">Membrane</keyword>
<evidence type="ECO:0000313" key="5">
    <source>
        <dbReference type="Proteomes" id="UP000185210"/>
    </source>
</evidence>
<evidence type="ECO:0000313" key="4">
    <source>
        <dbReference type="Proteomes" id="UP000184831"/>
    </source>
</evidence>
<protein>
    <submittedName>
        <fullName evidence="2">Uncharacterized protein</fullName>
    </submittedName>
</protein>
<evidence type="ECO:0000256" key="1">
    <source>
        <dbReference type="SAM" id="Phobius"/>
    </source>
</evidence>
<keyword evidence="1" id="KW-1133">Transmembrane helix</keyword>
<evidence type="ECO:0000313" key="3">
    <source>
        <dbReference type="EMBL" id="SIN50661.1"/>
    </source>
</evidence>
<gene>
    <name evidence="2" type="ORF">SAMEA2070301_01390</name>
    <name evidence="3" type="ORF">SAMEA2152244_04931</name>
</gene>